<evidence type="ECO:0000256" key="1">
    <source>
        <dbReference type="PROSITE-ProRule" id="PRU00169"/>
    </source>
</evidence>
<dbReference type="SUPFAM" id="SSF52172">
    <property type="entry name" value="CheY-like"/>
    <property type="match status" value="1"/>
</dbReference>
<comment type="caution">
    <text evidence="3">The sequence shown here is derived from an EMBL/GenBank/DDBJ whole genome shotgun (WGS) entry which is preliminary data.</text>
</comment>
<dbReference type="Gene3D" id="3.40.50.2300">
    <property type="match status" value="1"/>
</dbReference>
<evidence type="ECO:0000313" key="4">
    <source>
        <dbReference type="Proteomes" id="UP000295164"/>
    </source>
</evidence>
<evidence type="ECO:0000313" key="3">
    <source>
        <dbReference type="EMBL" id="TCZ63457.1"/>
    </source>
</evidence>
<feature type="modified residue" description="4-aspartylphosphate" evidence="1">
    <location>
        <position position="64"/>
    </location>
</feature>
<dbReference type="PANTHER" id="PTHR44520">
    <property type="entry name" value="RESPONSE REGULATOR RCP1-RELATED"/>
    <property type="match status" value="1"/>
</dbReference>
<organism evidence="3 4">
    <name type="scientific">Flaviaesturariibacter aridisoli</name>
    <dbReference type="NCBI Taxonomy" id="2545761"/>
    <lineage>
        <taxon>Bacteria</taxon>
        <taxon>Pseudomonadati</taxon>
        <taxon>Bacteroidota</taxon>
        <taxon>Chitinophagia</taxon>
        <taxon>Chitinophagales</taxon>
        <taxon>Chitinophagaceae</taxon>
        <taxon>Flaviaestuariibacter</taxon>
    </lineage>
</organism>
<keyword evidence="4" id="KW-1185">Reference proteome</keyword>
<gene>
    <name evidence="3" type="ORF">E0486_18490</name>
</gene>
<dbReference type="InterPro" id="IPR011006">
    <property type="entry name" value="CheY-like_superfamily"/>
</dbReference>
<dbReference type="RefSeq" id="WP_131854531.1">
    <property type="nucleotide sequence ID" value="NZ_SKFH01000083.1"/>
</dbReference>
<proteinExistence type="predicted"/>
<accession>A0A4R4DNX6</accession>
<dbReference type="PANTHER" id="PTHR44520:SF2">
    <property type="entry name" value="RESPONSE REGULATOR RCP1"/>
    <property type="match status" value="1"/>
</dbReference>
<reference evidence="3 4" key="1">
    <citation type="submission" date="2019-03" db="EMBL/GenBank/DDBJ databases">
        <authorList>
            <person name="Kim M.K.M."/>
        </authorList>
    </citation>
    <scope>NUCLEOTIDE SEQUENCE [LARGE SCALE GENOMIC DNA]</scope>
    <source>
        <strain evidence="3 4">17J68-15</strain>
    </source>
</reference>
<protein>
    <submittedName>
        <fullName evidence="3">Response regulator</fullName>
    </submittedName>
</protein>
<dbReference type="GO" id="GO:0000160">
    <property type="term" value="P:phosphorelay signal transduction system"/>
    <property type="evidence" value="ECO:0007669"/>
    <property type="project" value="InterPro"/>
</dbReference>
<dbReference type="Pfam" id="PF00072">
    <property type="entry name" value="Response_reg"/>
    <property type="match status" value="1"/>
</dbReference>
<dbReference type="EMBL" id="SKFH01000083">
    <property type="protein sequence ID" value="TCZ63457.1"/>
    <property type="molecule type" value="Genomic_DNA"/>
</dbReference>
<sequence length="146" mass="16532">MESNAATESNPIIILDDDQDDLDLIREAAESLGITRPIQYFSTGDELVAFLEHSELSPYLIISDVNLPGADGFAVRKRITEHATLRYKSVPFIFWSTSASERQIQYAYDLPAQGFFVKAQNFAELCDTFQTILHYWAKSLHPKKVS</sequence>
<name>A0A4R4DNX6_9BACT</name>
<feature type="domain" description="Response regulatory" evidence="2">
    <location>
        <begin position="11"/>
        <end position="133"/>
    </location>
</feature>
<dbReference type="OrthoDB" id="958614at2"/>
<dbReference type="InterPro" id="IPR001789">
    <property type="entry name" value="Sig_transdc_resp-reg_receiver"/>
</dbReference>
<keyword evidence="1" id="KW-0597">Phosphoprotein</keyword>
<dbReference type="InterPro" id="IPR052893">
    <property type="entry name" value="TCS_response_regulator"/>
</dbReference>
<evidence type="ECO:0000259" key="2">
    <source>
        <dbReference type="PROSITE" id="PS50110"/>
    </source>
</evidence>
<dbReference type="AlphaFoldDB" id="A0A4R4DNX6"/>
<dbReference type="SMART" id="SM00448">
    <property type="entry name" value="REC"/>
    <property type="match status" value="1"/>
</dbReference>
<dbReference type="Proteomes" id="UP000295164">
    <property type="component" value="Unassembled WGS sequence"/>
</dbReference>
<dbReference type="PROSITE" id="PS50110">
    <property type="entry name" value="RESPONSE_REGULATORY"/>
    <property type="match status" value="1"/>
</dbReference>